<dbReference type="PROSITE" id="PS50048">
    <property type="entry name" value="ZN2_CY6_FUNGAL_2"/>
    <property type="match status" value="1"/>
</dbReference>
<reference evidence="2 3" key="1">
    <citation type="submission" date="2016-10" db="EMBL/GenBank/DDBJ databases">
        <authorList>
            <person name="de Groot N.N."/>
        </authorList>
    </citation>
    <scope>NUCLEOTIDE SEQUENCE [LARGE SCALE GENOMIC DNA]</scope>
    <source>
        <strain evidence="2 3">PYCC 4715</strain>
    </source>
</reference>
<dbReference type="InterPro" id="IPR001138">
    <property type="entry name" value="Zn2Cys6_DnaBD"/>
</dbReference>
<dbReference type="AlphaFoldDB" id="A0A1L0DX94"/>
<proteinExistence type="predicted"/>
<dbReference type="GO" id="GO:0000981">
    <property type="term" value="F:DNA-binding transcription factor activity, RNA polymerase II-specific"/>
    <property type="evidence" value="ECO:0007669"/>
    <property type="project" value="InterPro"/>
</dbReference>
<evidence type="ECO:0000313" key="2">
    <source>
        <dbReference type="EMBL" id="SGZ56918.1"/>
    </source>
</evidence>
<dbReference type="SMART" id="SM00066">
    <property type="entry name" value="GAL4"/>
    <property type="match status" value="1"/>
</dbReference>
<dbReference type="GO" id="GO:0008270">
    <property type="term" value="F:zinc ion binding"/>
    <property type="evidence" value="ECO:0007669"/>
    <property type="project" value="InterPro"/>
</dbReference>
<dbReference type="Gene3D" id="4.10.240.10">
    <property type="entry name" value="Zn(2)-C6 fungal-type DNA-binding domain"/>
    <property type="match status" value="1"/>
</dbReference>
<dbReference type="PANTHER" id="PTHR47655">
    <property type="entry name" value="QUINIC ACID UTILIZATION ACTIVATOR"/>
    <property type="match status" value="1"/>
</dbReference>
<organism evidence="2 3">
    <name type="scientific">Sungouiella intermedia</name>
    <dbReference type="NCBI Taxonomy" id="45354"/>
    <lineage>
        <taxon>Eukaryota</taxon>
        <taxon>Fungi</taxon>
        <taxon>Dikarya</taxon>
        <taxon>Ascomycota</taxon>
        <taxon>Saccharomycotina</taxon>
        <taxon>Pichiomycetes</taxon>
        <taxon>Metschnikowiaceae</taxon>
        <taxon>Sungouiella</taxon>
    </lineage>
</organism>
<dbReference type="Pfam" id="PF00172">
    <property type="entry name" value="Zn_clus"/>
    <property type="match status" value="1"/>
</dbReference>
<dbReference type="SUPFAM" id="SSF57701">
    <property type="entry name" value="Zn2/Cys6 DNA-binding domain"/>
    <property type="match status" value="1"/>
</dbReference>
<name>A0A1L0DX94_9ASCO</name>
<evidence type="ECO:0000259" key="1">
    <source>
        <dbReference type="PROSITE" id="PS50048"/>
    </source>
</evidence>
<accession>A0A1L0DX94</accession>
<dbReference type="PANTHER" id="PTHR47655:SF3">
    <property type="entry name" value="ZN(II)2CYS6 TRANSCRIPTION FACTOR (EUROFUNG)"/>
    <property type="match status" value="1"/>
</dbReference>
<dbReference type="InterPro" id="IPR036864">
    <property type="entry name" value="Zn2-C6_fun-type_DNA-bd_sf"/>
</dbReference>
<sequence length="432" mass="48200">MSSPEEHHHQTKKKRVGKACDLCRIKKTKCDGKKPCSRCIADNKLCAFTEKKKQKEKSHPSGYIELLETRLSLVTKSLERIVLMAEPHLPFLQTLMANARAEHALISLPESDVAESRDANYVPINEVVSYLISEMGLLDKEPLEWERGARIAAKVVPSNMDEAALDFANHKVAMELNSNRMHLTSSHMESISSNMDASGDDEATQIHPFSPEHTALHEHSRTNLSLSTESPGQFAESITEQFNLQNISLGGFSNSQLQHPQAQLYNTFTFESFPKRANLLFINNNEIASLSLLVSSLANRFESQDLEENSRRRSLVTLKGTLSPSHQKMKNNGHVHKPGFQSHSQSRLGGSGNVKSNNGTEFHFPKQFPSTLSLPELVSSGLSKNLDAPLAVFDDDFLFDDLPSNYDFGEFSKSGMLDEESLFTNVFVPRGQ</sequence>
<dbReference type="PROSITE" id="PS00463">
    <property type="entry name" value="ZN2_CY6_FUNGAL_1"/>
    <property type="match status" value="1"/>
</dbReference>
<dbReference type="Proteomes" id="UP000182259">
    <property type="component" value="Chromosome V"/>
</dbReference>
<dbReference type="CDD" id="cd00067">
    <property type="entry name" value="GAL4"/>
    <property type="match status" value="1"/>
</dbReference>
<protein>
    <submittedName>
        <fullName evidence="2">CIC11C00000000344</fullName>
    </submittedName>
</protein>
<gene>
    <name evidence="2" type="ORF">SAMEA4029009_CIC11G00000000344</name>
</gene>
<evidence type="ECO:0000313" key="3">
    <source>
        <dbReference type="Proteomes" id="UP000182259"/>
    </source>
</evidence>
<dbReference type="EMBL" id="LT635768">
    <property type="protein sequence ID" value="SGZ56918.1"/>
    <property type="molecule type" value="Genomic_DNA"/>
</dbReference>
<feature type="domain" description="Zn(2)-C6 fungal-type" evidence="1">
    <location>
        <begin position="19"/>
        <end position="48"/>
    </location>
</feature>
<dbReference type="InterPro" id="IPR052783">
    <property type="entry name" value="Metabolic/Drug-Res_Regulator"/>
</dbReference>